<organism evidence="1 2">
    <name type="scientific">Nocardia donostiensis</name>
    <dbReference type="NCBI Taxonomy" id="1538463"/>
    <lineage>
        <taxon>Bacteria</taxon>
        <taxon>Bacillati</taxon>
        <taxon>Actinomycetota</taxon>
        <taxon>Actinomycetes</taxon>
        <taxon>Mycobacteriales</taxon>
        <taxon>Nocardiaceae</taxon>
        <taxon>Nocardia</taxon>
    </lineage>
</organism>
<gene>
    <name evidence="1" type="ORF">B0T46_10485</name>
</gene>
<dbReference type="OrthoDB" id="4563448at2"/>
<proteinExistence type="predicted"/>
<protein>
    <submittedName>
        <fullName evidence="1">Uncharacterized protein</fullName>
    </submittedName>
</protein>
<reference evidence="1 2" key="1">
    <citation type="journal article" date="2016" name="Antonie Van Leeuwenhoek">
        <title>Nocardia donostiensis sp. nov., isolated from human respiratory specimens.</title>
        <authorList>
            <person name="Ercibengoa M."/>
            <person name="Bell M."/>
            <person name="Marimon J.M."/>
            <person name="Humrighouse B."/>
            <person name="Klenk H.P."/>
            <person name="Potter G."/>
            <person name="Perez-Trallero E."/>
        </authorList>
    </citation>
    <scope>NUCLEOTIDE SEQUENCE [LARGE SCALE GENOMIC DNA]</scope>
    <source>
        <strain evidence="1 2">X1655</strain>
    </source>
</reference>
<keyword evidence="2" id="KW-1185">Reference proteome</keyword>
<name>A0A1W0BK53_9NOCA</name>
<dbReference type="AlphaFoldDB" id="A0A1W0BK53"/>
<comment type="caution">
    <text evidence="1">The sequence shown here is derived from an EMBL/GenBank/DDBJ whole genome shotgun (WGS) entry which is preliminary data.</text>
</comment>
<sequence>MDIGGVNPAEWQRLLDRANAGELTLDPDAAKNLDKVCDTYLDRLDGVLDAAHQVGVVQGFGPFPSGQALQQKFSLKGTGTPQSIDAIIKEHIETVKLIKQVVAKSIANAEAVDQENSQRIVDTGSQ</sequence>
<dbReference type="RefSeq" id="WP_077116367.1">
    <property type="nucleotide sequence ID" value="NZ_MUKP01000004.1"/>
</dbReference>
<dbReference type="Proteomes" id="UP000188836">
    <property type="component" value="Unassembled WGS sequence"/>
</dbReference>
<accession>A0A1W0BK53</accession>
<evidence type="ECO:0000313" key="2">
    <source>
        <dbReference type="Proteomes" id="UP000188836"/>
    </source>
</evidence>
<dbReference type="EMBL" id="MUMY01000007">
    <property type="protein sequence ID" value="ONM48887.1"/>
    <property type="molecule type" value="Genomic_DNA"/>
</dbReference>
<evidence type="ECO:0000313" key="1">
    <source>
        <dbReference type="EMBL" id="ONM48887.1"/>
    </source>
</evidence>